<keyword evidence="4 5" id="KW-0720">Serine protease</keyword>
<reference evidence="7 8" key="1">
    <citation type="journal article" date="2025" name="Microbiol. Resour. Announc.">
        <title>Draft genome sequences for Neonectria magnoliae and Neonectria punicea, canker pathogens of Liriodendron tulipifera and Acer saccharum in West Virginia.</title>
        <authorList>
            <person name="Petronek H.M."/>
            <person name="Kasson M.T."/>
            <person name="Metheny A.M."/>
            <person name="Stauder C.M."/>
            <person name="Lovett B."/>
            <person name="Lynch S.C."/>
            <person name="Garnas J.R."/>
            <person name="Kasson L.R."/>
            <person name="Stajich J.E."/>
        </authorList>
    </citation>
    <scope>NUCLEOTIDE SEQUENCE [LARGE SCALE GENOMIC DNA]</scope>
    <source>
        <strain evidence="7 8">NRRL 64653</strain>
    </source>
</reference>
<feature type="domain" description="Peptidase S8/S53" evidence="6">
    <location>
        <begin position="137"/>
        <end position="363"/>
    </location>
</feature>
<keyword evidence="2 5" id="KW-0645">Protease</keyword>
<keyword evidence="8" id="KW-1185">Reference proteome</keyword>
<accession>A0ABR1HUA1</accession>
<dbReference type="PROSITE" id="PS51892">
    <property type="entry name" value="SUBTILASE"/>
    <property type="match status" value="1"/>
</dbReference>
<dbReference type="CDD" id="cd00306">
    <property type="entry name" value="Peptidases_S8_S53"/>
    <property type="match status" value="1"/>
</dbReference>
<evidence type="ECO:0000256" key="4">
    <source>
        <dbReference type="ARBA" id="ARBA00022825"/>
    </source>
</evidence>
<evidence type="ECO:0000256" key="2">
    <source>
        <dbReference type="ARBA" id="ARBA00022670"/>
    </source>
</evidence>
<gene>
    <name evidence="7" type="ORF">QQX98_000502</name>
</gene>
<keyword evidence="3 5" id="KW-0378">Hydrolase</keyword>
<dbReference type="PANTHER" id="PTHR43806:SF11">
    <property type="entry name" value="CEREVISIN-RELATED"/>
    <property type="match status" value="1"/>
</dbReference>
<comment type="caution">
    <text evidence="7">The sequence shown here is derived from an EMBL/GenBank/DDBJ whole genome shotgun (WGS) entry which is preliminary data.</text>
</comment>
<dbReference type="PANTHER" id="PTHR43806">
    <property type="entry name" value="PEPTIDASE S8"/>
    <property type="match status" value="1"/>
</dbReference>
<dbReference type="InterPro" id="IPR000209">
    <property type="entry name" value="Peptidase_S8/S53_dom"/>
</dbReference>
<evidence type="ECO:0000256" key="3">
    <source>
        <dbReference type="ARBA" id="ARBA00022801"/>
    </source>
</evidence>
<dbReference type="InterPro" id="IPR050131">
    <property type="entry name" value="Peptidase_S8_subtilisin-like"/>
</dbReference>
<dbReference type="PRINTS" id="PR00723">
    <property type="entry name" value="SUBTILISIN"/>
</dbReference>
<dbReference type="InterPro" id="IPR015500">
    <property type="entry name" value="Peptidase_S8_subtilisin-rel"/>
</dbReference>
<dbReference type="Pfam" id="PF00082">
    <property type="entry name" value="Peptidase_S8"/>
    <property type="match status" value="1"/>
</dbReference>
<evidence type="ECO:0000313" key="8">
    <source>
        <dbReference type="Proteomes" id="UP001498476"/>
    </source>
</evidence>
<dbReference type="Gene3D" id="3.40.50.200">
    <property type="entry name" value="Peptidase S8/S53 domain"/>
    <property type="match status" value="1"/>
</dbReference>
<evidence type="ECO:0000256" key="1">
    <source>
        <dbReference type="ARBA" id="ARBA00011073"/>
    </source>
</evidence>
<dbReference type="SUPFAM" id="SSF52743">
    <property type="entry name" value="Subtilisin-like"/>
    <property type="match status" value="1"/>
</dbReference>
<organism evidence="7 8">
    <name type="scientific">Neonectria punicea</name>
    <dbReference type="NCBI Taxonomy" id="979145"/>
    <lineage>
        <taxon>Eukaryota</taxon>
        <taxon>Fungi</taxon>
        <taxon>Dikarya</taxon>
        <taxon>Ascomycota</taxon>
        <taxon>Pezizomycotina</taxon>
        <taxon>Sordariomycetes</taxon>
        <taxon>Hypocreomycetidae</taxon>
        <taxon>Hypocreales</taxon>
        <taxon>Nectriaceae</taxon>
        <taxon>Neonectria</taxon>
    </lineage>
</organism>
<name>A0ABR1HUA1_9HYPO</name>
<comment type="similarity">
    <text evidence="1 5">Belongs to the peptidase S8 family.</text>
</comment>
<feature type="active site" description="Charge relay system" evidence="5">
    <location>
        <position position="143"/>
    </location>
</feature>
<dbReference type="EMBL" id="JAZAVJ010000004">
    <property type="protein sequence ID" value="KAK7424537.1"/>
    <property type="molecule type" value="Genomic_DNA"/>
</dbReference>
<evidence type="ECO:0000256" key="5">
    <source>
        <dbReference type="PROSITE-ProRule" id="PRU01240"/>
    </source>
</evidence>
<sequence length="441" mass="48509">MRYFVDAVEYCIDGGNFFQDTDSSSPAQHDYQSSKPYKKEKDFSARRKNLYNRVVRPLAWLALKGFNGNSSGTTYINRIADTAAPCPPLSSATCLKPQEGTFHSGSSASSSSWMEKLKGISAHVDRQWTVHGMKDPIRVAILDTGINPGMPFYQDEDYGDDRMKQIECFRDFVSSENSLNAEDGFGHGSLMARLVAESTPFDSAPFTRIIVARVARNTKELIKYQDNIAEAIRWAGGQGADIISMSFGFPRDHEGISRAIQDVASRDGGVVFLASAGNSADEAETFPARHPAVISMYATNRHGTFLEFNSRRPNNGTHILGTFGDGIPPNIRSEFETEYRGVCQPGSSVATAVASGMAAIMLAYIAVLPKLIPSAPSSQTLGALRRAHDSRGMVAAFRAMAQEMPDGRLFINPVQFWRVKNTDEARYHAISSYLWDVDRGL</sequence>
<dbReference type="Proteomes" id="UP001498476">
    <property type="component" value="Unassembled WGS sequence"/>
</dbReference>
<dbReference type="InterPro" id="IPR036852">
    <property type="entry name" value="Peptidase_S8/S53_dom_sf"/>
</dbReference>
<protein>
    <recommendedName>
        <fullName evidence="6">Peptidase S8/S53 domain-containing protein</fullName>
    </recommendedName>
</protein>
<proteinExistence type="inferred from homology"/>
<evidence type="ECO:0000259" key="6">
    <source>
        <dbReference type="Pfam" id="PF00082"/>
    </source>
</evidence>
<evidence type="ECO:0000313" key="7">
    <source>
        <dbReference type="EMBL" id="KAK7424537.1"/>
    </source>
</evidence>
<feature type="active site" description="Charge relay system" evidence="5">
    <location>
        <position position="348"/>
    </location>
</feature>
<feature type="active site" description="Charge relay system" evidence="5">
    <location>
        <position position="187"/>
    </location>
</feature>